<reference evidence="11" key="2">
    <citation type="journal article" date="2017" name="Plant J.">
        <title>Araport11: a complete reannotation of the Arabidopsis thaliana reference genome.</title>
        <authorList>
            <person name="Cheng C.Y."/>
            <person name="Krishnakumar V."/>
            <person name="Chan A.P."/>
            <person name="Thibaud-Nissen F."/>
            <person name="Schobel S."/>
            <person name="Town C.D."/>
        </authorList>
    </citation>
    <scope>GENOME REANNOTATION</scope>
    <source>
        <strain evidence="11">cv. Columbia</strain>
    </source>
</reference>
<dbReference type="InterPro" id="IPR036390">
    <property type="entry name" value="WH_DNA-bd_sf"/>
</dbReference>
<dbReference type="InterPro" id="IPR027417">
    <property type="entry name" value="P-loop_NTPase"/>
</dbReference>
<dbReference type="EC" id="3.2.2.6" evidence="1"/>
<dbReference type="PROSITE" id="PS50104">
    <property type="entry name" value="TIR"/>
    <property type="match status" value="1"/>
</dbReference>
<dbReference type="FunFam" id="3.40.50.300:FF:001002">
    <property type="entry name" value="Disease resistance protein (TIR-NBS-LRR class)"/>
    <property type="match status" value="1"/>
</dbReference>
<evidence type="ECO:0000256" key="2">
    <source>
        <dbReference type="ARBA" id="ARBA00022614"/>
    </source>
</evidence>
<name>A0A1P8BDK2_ARATH</name>
<dbReference type="InterPro" id="IPR032675">
    <property type="entry name" value="LRR_dom_sf"/>
</dbReference>
<dbReference type="GeneID" id="832332"/>
<dbReference type="Pfam" id="PF23282">
    <property type="entry name" value="WHD_ROQ1"/>
    <property type="match status" value="1"/>
</dbReference>
<dbReference type="Gene3D" id="3.80.10.10">
    <property type="entry name" value="Ribonuclease Inhibitor"/>
    <property type="match status" value="2"/>
</dbReference>
<dbReference type="Pfam" id="PF20160">
    <property type="entry name" value="C-JID"/>
    <property type="match status" value="1"/>
</dbReference>
<evidence type="ECO:0000256" key="3">
    <source>
        <dbReference type="ARBA" id="ARBA00022737"/>
    </source>
</evidence>
<dbReference type="SUPFAM" id="SSF52200">
    <property type="entry name" value="Toll/Interleukin receptor TIR domain"/>
    <property type="match status" value="1"/>
</dbReference>
<dbReference type="PANTHER" id="PTHR11017">
    <property type="entry name" value="LEUCINE-RICH REPEAT-CONTAINING PROTEIN"/>
    <property type="match status" value="1"/>
</dbReference>
<dbReference type="InterPro" id="IPR011713">
    <property type="entry name" value="Leu-rich_rpt_3"/>
</dbReference>
<evidence type="ECO:0000256" key="6">
    <source>
        <dbReference type="ARBA" id="ARBA00023027"/>
    </source>
</evidence>
<sequence length="1010" mass="115220">MALSYRNWLYDVFPSFSGEDVRVTFLSHFLKELDRKLISVFKDNDIQRSQSLDPELKLAIRDSRIAIVVFSKNYAASSWCLDELLEIVKCKEEFGQIVIPVFYGLDPCHVRKQSGEFGIVFENTCQTKTDDEIQKWRRALTDVANILGFHSSNWDNEATMVEDIANDVLAKLNLTTTSNDFEGFVGIEGHIAKISLMLCLECKQVRMFGIWGPSGIGKTTIARALFSRISRHFQGSVFLDRAFVSKSMEIYSGGNVDNYNAKLHLQGKFLSEILRAKDIKISNLGVVGERLKHMKVLIFIDDLDDQVVLDALASKPHWFGCGSRIIVITKDKQFFRAHGIGLFYEVGLPSDKLALEMFSQSAFRQNSPPPGFTELASEVSKRSGNLPLALNVLGSHLRGRDKEDWIDMLPRLRKGLDGKIEKILRVGYDELSNKDDKAIFRLIACLFNGAEISYIKLLLADSNLGVTIGLKNLVDKSLIRIGCDTVEMHSMLQEMGREIVREQSIYEPGEREFLVDSTDILDVLNDNTGTKKVLGISFDMSEIEELHIHKRAFKRMPNLRFLRFYKKLGKQSKEARLHLQEGFDKFFPPKLKLLSWDDYPMRRMPSNFHAGYLVVLRMQHSKLEKLWQGVQPLTCLREMQLWGSKKLKEIPDLSLATNLETLYLNDCSSLVELPSSIKNLNKLWDLGMKGCEKLELLPTDINLKSLYRLDLGRCSRLKSFPDISSNISELYLNRTAIEEVPWWIQKFSRLKRLRMRECKKLKCISPNISKLKHLEMLDFSNCIATTEEEALVQQQSVLKYLIFPGGQVPLYFTYQATGSSLAIPLSLHQSSLSQQLLGFRACVVLDAESMSSELYVIDIKVCCRLSGKRSNLFDSADCRDAFFTPQMDSHLVIFDCCFPLNQDNVRLAELNNDKVVTEFHFTSISRCKITGVGVRFLRDCSLPENHHNDPNILAPNCGCPETEHSDEYGEFGVETKRSRKRKRVSIRHNMYTILDMCPSSVSGSTTYYFV</sequence>
<dbReference type="GO" id="GO:0006952">
    <property type="term" value="P:defense response"/>
    <property type="evidence" value="ECO:0007669"/>
    <property type="project" value="UniProtKB-KW"/>
</dbReference>
<dbReference type="ExpressionAtlas" id="A0A1P8BDK2">
    <property type="expression patterns" value="baseline and differential"/>
</dbReference>
<keyword evidence="3" id="KW-0677">Repeat</keyword>
<accession>A0A1P8BDK2</accession>
<evidence type="ECO:0000256" key="5">
    <source>
        <dbReference type="ARBA" id="ARBA00022821"/>
    </source>
</evidence>
<dbReference type="RefSeq" id="NP_001331342.1">
    <property type="nucleotide sequence ID" value="NM_001343747.1"/>
</dbReference>
<dbReference type="Proteomes" id="UP000006548">
    <property type="component" value="Chromosome 5"/>
</dbReference>
<dbReference type="GO" id="GO:0061809">
    <property type="term" value="F:NAD+ nucleosidase activity, cyclic ADP-ribose generating"/>
    <property type="evidence" value="ECO:0007669"/>
    <property type="project" value="UniProtKB-EC"/>
</dbReference>
<proteinExistence type="predicted"/>
<dbReference type="GO" id="GO:0007165">
    <property type="term" value="P:signal transduction"/>
    <property type="evidence" value="ECO:0007669"/>
    <property type="project" value="InterPro"/>
</dbReference>
<dbReference type="InterPro" id="IPR000157">
    <property type="entry name" value="TIR_dom"/>
</dbReference>
<dbReference type="Pfam" id="PF00931">
    <property type="entry name" value="NB-ARC"/>
    <property type="match status" value="1"/>
</dbReference>
<evidence type="ECO:0000256" key="7">
    <source>
        <dbReference type="ARBA" id="ARBA00047304"/>
    </source>
</evidence>
<dbReference type="Gene3D" id="3.40.50.10140">
    <property type="entry name" value="Toll/interleukin-1 receptor homology (TIR) domain"/>
    <property type="match status" value="1"/>
</dbReference>
<comment type="catalytic activity">
    <reaction evidence="7">
        <text>NAD(+) + H2O = ADP-D-ribose + nicotinamide + H(+)</text>
        <dbReference type="Rhea" id="RHEA:16301"/>
        <dbReference type="ChEBI" id="CHEBI:15377"/>
        <dbReference type="ChEBI" id="CHEBI:15378"/>
        <dbReference type="ChEBI" id="CHEBI:17154"/>
        <dbReference type="ChEBI" id="CHEBI:57540"/>
        <dbReference type="ChEBI" id="CHEBI:57967"/>
        <dbReference type="EC" id="3.2.2.6"/>
    </reaction>
    <physiologicalReaction direction="left-to-right" evidence="7">
        <dbReference type="Rhea" id="RHEA:16302"/>
    </physiologicalReaction>
</comment>
<dbReference type="KEGG" id="ath:AT5G22690"/>
<dbReference type="InterPro" id="IPR045344">
    <property type="entry name" value="C-JID"/>
</dbReference>
<dbReference type="SMR" id="A0A1P8BDK2"/>
<dbReference type="InterPro" id="IPR002182">
    <property type="entry name" value="NB-ARC"/>
</dbReference>
<dbReference type="PANTHER" id="PTHR11017:SF520">
    <property type="entry name" value="ADP-RIBOSYL CYCLASE_CYCLIC ADP-RIBOSE HYDROLASE"/>
    <property type="match status" value="1"/>
</dbReference>
<dbReference type="InterPro" id="IPR035897">
    <property type="entry name" value="Toll_tir_struct_dom_sf"/>
</dbReference>
<dbReference type="Gene3D" id="3.40.50.300">
    <property type="entry name" value="P-loop containing nucleotide triphosphate hydrolases"/>
    <property type="match status" value="1"/>
</dbReference>
<dbReference type="FunFam" id="3.80.10.10:FF:000386">
    <property type="entry name" value="Disease resistance protein RPS4"/>
    <property type="match status" value="1"/>
</dbReference>
<dbReference type="InterPro" id="IPR044974">
    <property type="entry name" value="Disease_R_plants"/>
</dbReference>
<keyword evidence="2" id="KW-0433">Leucine-rich repeat</keyword>
<feature type="domain" description="TIR" evidence="8">
    <location>
        <begin position="8"/>
        <end position="172"/>
    </location>
</feature>
<evidence type="ECO:0000259" key="8">
    <source>
        <dbReference type="PROSITE" id="PS50104"/>
    </source>
</evidence>
<dbReference type="GO" id="GO:0043531">
    <property type="term" value="F:ADP binding"/>
    <property type="evidence" value="ECO:0007669"/>
    <property type="project" value="InterPro"/>
</dbReference>
<dbReference type="FunFam" id="3.40.50.10140:FF:000007">
    <property type="entry name" value="Disease resistance protein (TIR-NBS-LRR class)"/>
    <property type="match status" value="1"/>
</dbReference>
<keyword evidence="6" id="KW-0520">NAD</keyword>
<dbReference type="SMART" id="SM00255">
    <property type="entry name" value="TIR"/>
    <property type="match status" value="1"/>
</dbReference>
<dbReference type="AlphaFoldDB" id="A0A1P8BDK2"/>
<protein>
    <recommendedName>
        <fullName evidence="1">ADP-ribosyl cyclase/cyclic ADP-ribose hydrolase</fullName>
        <ecNumber evidence="1">3.2.2.6</ecNumber>
    </recommendedName>
</protein>
<dbReference type="Pfam" id="PF07725">
    <property type="entry name" value="LRR_3"/>
    <property type="match status" value="1"/>
</dbReference>
<dbReference type="InterPro" id="IPR058192">
    <property type="entry name" value="WHD_ROQ1-like"/>
</dbReference>
<dbReference type="PRINTS" id="PR00364">
    <property type="entry name" value="DISEASERSIST"/>
</dbReference>
<dbReference type="SUPFAM" id="SSF52058">
    <property type="entry name" value="L domain-like"/>
    <property type="match status" value="1"/>
</dbReference>
<dbReference type="SUPFAM" id="SSF46785">
    <property type="entry name" value="Winged helix' DNA-binding domain"/>
    <property type="match status" value="1"/>
</dbReference>
<dbReference type="SUPFAM" id="SSF52540">
    <property type="entry name" value="P-loop containing nucleoside triphosphate hydrolases"/>
    <property type="match status" value="1"/>
</dbReference>
<evidence type="ECO:0000313" key="9">
    <source>
        <dbReference type="Araport" id="AT5G22690"/>
    </source>
</evidence>
<evidence type="ECO:0000313" key="10">
    <source>
        <dbReference type="EMBL" id="ANM69682.1"/>
    </source>
</evidence>
<gene>
    <name evidence="10" type="primary">MDJ22.11</name>
    <name evidence="10" type="synonym">MDJ22_11</name>
    <name evidence="9 10" type="ordered locus">At5g22690</name>
</gene>
<dbReference type="STRING" id="3702.A0A1P8BDK2"/>
<dbReference type="EMBL" id="CP002688">
    <property type="protein sequence ID" value="ANM69682.1"/>
    <property type="molecule type" value="Genomic_DNA"/>
</dbReference>
<dbReference type="Gene3D" id="1.10.8.430">
    <property type="entry name" value="Helical domain of apoptotic protease-activating factors"/>
    <property type="match status" value="1"/>
</dbReference>
<dbReference type="Araport" id="AT5G22690"/>
<dbReference type="InterPro" id="IPR042197">
    <property type="entry name" value="Apaf_helical"/>
</dbReference>
<keyword evidence="4" id="KW-0378">Hydrolase</keyword>
<dbReference type="InParanoid" id="A0A1P8BDK2"/>
<dbReference type="FunFam" id="1.10.8.430:FF:000002">
    <property type="entry name" value="Disease resistance protein (TIR-NBS-LRR class)"/>
    <property type="match status" value="1"/>
</dbReference>
<keyword evidence="5" id="KW-0611">Plant defense</keyword>
<dbReference type="TAIR" id="AT5G22690"/>
<keyword evidence="11" id="KW-1185">Reference proteome</keyword>
<evidence type="ECO:0000256" key="4">
    <source>
        <dbReference type="ARBA" id="ARBA00022801"/>
    </source>
</evidence>
<organism evidence="10 11">
    <name type="scientific">Arabidopsis thaliana</name>
    <name type="common">Mouse-ear cress</name>
    <dbReference type="NCBI Taxonomy" id="3702"/>
    <lineage>
        <taxon>Eukaryota</taxon>
        <taxon>Viridiplantae</taxon>
        <taxon>Streptophyta</taxon>
        <taxon>Embryophyta</taxon>
        <taxon>Tracheophyta</taxon>
        <taxon>Spermatophyta</taxon>
        <taxon>Magnoliopsida</taxon>
        <taxon>eudicotyledons</taxon>
        <taxon>Gunneridae</taxon>
        <taxon>Pentapetalae</taxon>
        <taxon>rosids</taxon>
        <taxon>malvids</taxon>
        <taxon>Brassicales</taxon>
        <taxon>Brassicaceae</taxon>
        <taxon>Camelineae</taxon>
        <taxon>Arabidopsis</taxon>
    </lineage>
</organism>
<dbReference type="Pfam" id="PF01582">
    <property type="entry name" value="TIR"/>
    <property type="match status" value="1"/>
</dbReference>
<reference evidence="10 11" key="1">
    <citation type="journal article" date="2000" name="Nature">
        <title>Sequence and analysis of chromosome 5 of the plant Arabidopsis thaliana.</title>
        <authorList>
            <consortium name="Kazusa DNA Research Institute"/>
            <consortium name="Cold Spring Harbor and Washington University in St Louis Sequencing Consortium"/>
            <consortium name="European Union Arabidopsis Genome Sequencing Consortium"/>
            <person name="Tabata S."/>
            <person name="Kaneko T."/>
            <person name="Nakamura Y."/>
            <person name="Kotani H."/>
            <person name="Kato T."/>
            <person name="Asamizu E."/>
            <person name="Miyajima N."/>
            <person name="Sasamoto S."/>
            <person name="Kimura T."/>
            <person name="Hosouchi T."/>
            <person name="Kawashima K."/>
            <person name="Kohara M."/>
            <person name="Matsumoto M."/>
            <person name="Matsuno A."/>
            <person name="Muraki A."/>
            <person name="Nakayama S."/>
            <person name="Nakazaki N."/>
            <person name="Naruo K."/>
            <person name="Okumura S."/>
            <person name="Shinpo S."/>
            <person name="Takeuchi C."/>
            <person name="Wada T."/>
            <person name="Watanabe A."/>
            <person name="Yamada M."/>
            <person name="Yasuda M."/>
            <person name="Sato S."/>
            <person name="de la Bastide M."/>
            <person name="Huang E."/>
            <person name="Spiegel L."/>
            <person name="Gnoj L."/>
            <person name="O'Shaughnessy A."/>
            <person name="Preston R."/>
            <person name="Habermann K."/>
            <person name="Murray J."/>
            <person name="Johnson D."/>
            <person name="Rohlfing T."/>
            <person name="Nelson J."/>
            <person name="Stoneking T."/>
            <person name="Pepin K."/>
            <person name="Spieth J."/>
            <person name="Sekhon M."/>
            <person name="Armstrong J."/>
            <person name="Becker M."/>
            <person name="Belter E."/>
            <person name="Cordum H."/>
            <person name="Cordes M."/>
            <person name="Courtney L."/>
            <person name="Courtney W."/>
            <person name="Dante M."/>
            <person name="Du H."/>
            <person name="Edwards J."/>
            <person name="Fryman J."/>
            <person name="Haakensen B."/>
            <person name="Lamar E."/>
            <person name="Latreille P."/>
            <person name="Leonard S."/>
            <person name="Meyer R."/>
            <person name="Mulvaney E."/>
            <person name="Ozersky P."/>
            <person name="Riley A."/>
            <person name="Strowmatt C."/>
            <person name="Wagner-McPherson C."/>
            <person name="Wollam A."/>
            <person name="Yoakum M."/>
            <person name="Bell M."/>
            <person name="Dedhia N."/>
            <person name="Parnell L."/>
            <person name="Shah R."/>
            <person name="Rodriguez M."/>
            <person name="See L.H."/>
            <person name="Vil D."/>
            <person name="Baker J."/>
            <person name="Kirchoff K."/>
            <person name="Toth K."/>
            <person name="King L."/>
            <person name="Bahret A."/>
            <person name="Miller B."/>
            <person name="Marra M."/>
            <person name="Martienssen R."/>
            <person name="McCombie W.R."/>
            <person name="Wilson R.K."/>
            <person name="Murphy G."/>
            <person name="Bancroft I."/>
            <person name="Volckaert G."/>
            <person name="Wambutt R."/>
            <person name="Dusterhoft A."/>
            <person name="Stiekema W."/>
            <person name="Pohl T."/>
            <person name="Entian K.D."/>
            <person name="Terryn N."/>
            <person name="Hartley N."/>
            <person name="Bent E."/>
            <person name="Johnson S."/>
            <person name="Langham S.A."/>
            <person name="McCullagh B."/>
            <person name="Robben J."/>
            <person name="Grymonprez B."/>
            <person name="Zimmermann W."/>
            <person name="Ramsperger U."/>
            <person name="Wedler H."/>
            <person name="Balke K."/>
            <person name="Wedler E."/>
            <person name="Peters S."/>
            <person name="van Staveren M."/>
            <person name="Dirkse W."/>
            <person name="Mooijman P."/>
            <person name="Lankhorst R.K."/>
            <person name="Weitzenegger T."/>
            <person name="Bothe G."/>
            <person name="Rose M."/>
            <person name="Hauf J."/>
            <person name="Berneiser S."/>
            <person name="Hempel S."/>
            <person name="Feldpausch M."/>
            <person name="Lamberth S."/>
            <person name="Villarroel R."/>
            <person name="Gielen J."/>
            <person name="Ardiles W."/>
            <person name="Bents O."/>
            <person name="Lemcke K."/>
            <person name="Kolesov G."/>
            <person name="Mayer K."/>
            <person name="Rudd S."/>
            <person name="Schoof H."/>
            <person name="Schueller C."/>
            <person name="Zaccaria P."/>
            <person name="Mewes H.W."/>
            <person name="Bevan M."/>
            <person name="Fransz P."/>
        </authorList>
    </citation>
    <scope>NUCLEOTIDE SEQUENCE [LARGE SCALE GENOMIC DNA]</scope>
    <source>
        <strain evidence="11">cv. Columbia</strain>
    </source>
</reference>
<evidence type="ECO:0000313" key="11">
    <source>
        <dbReference type="Proteomes" id="UP000006548"/>
    </source>
</evidence>
<evidence type="ECO:0000256" key="1">
    <source>
        <dbReference type="ARBA" id="ARBA00011982"/>
    </source>
</evidence>
<dbReference type="FunCoup" id="A0A1P8BDK2">
    <property type="interactions" value="5"/>
</dbReference>